<keyword evidence="3" id="KW-1185">Reference proteome</keyword>
<feature type="region of interest" description="Disordered" evidence="1">
    <location>
        <begin position="1"/>
        <end position="57"/>
    </location>
</feature>
<dbReference type="Proteomes" id="UP001060039">
    <property type="component" value="Chromosome"/>
</dbReference>
<reference evidence="2" key="1">
    <citation type="submission" date="2022-07" db="EMBL/GenBank/DDBJ databases">
        <title>Taxonomic analysis of Microcella humidisoli nov. sp., isolated from riverside soil.</title>
        <authorList>
            <person name="Molina K.M."/>
            <person name="Kim S.B."/>
        </authorList>
    </citation>
    <scope>NUCLEOTIDE SEQUENCE</scope>
    <source>
        <strain evidence="2">MMS21-STM10</strain>
    </source>
</reference>
<organism evidence="2 3">
    <name type="scientific">Microcella humidisoli</name>
    <dbReference type="NCBI Taxonomy" id="2963406"/>
    <lineage>
        <taxon>Bacteria</taxon>
        <taxon>Bacillati</taxon>
        <taxon>Actinomycetota</taxon>
        <taxon>Actinomycetes</taxon>
        <taxon>Micrococcales</taxon>
        <taxon>Microbacteriaceae</taxon>
        <taxon>Microcella</taxon>
    </lineage>
</organism>
<name>A0ABY5FWB9_9MICO</name>
<gene>
    <name evidence="2" type="ORF">NNL39_00265</name>
</gene>
<accession>A0ABY5FWB9</accession>
<feature type="compositionally biased region" description="Basic and acidic residues" evidence="1">
    <location>
        <begin position="46"/>
        <end position="57"/>
    </location>
</feature>
<evidence type="ECO:0000313" key="2">
    <source>
        <dbReference type="EMBL" id="UTT62592.1"/>
    </source>
</evidence>
<protein>
    <submittedName>
        <fullName evidence="2">Uncharacterized protein</fullName>
    </submittedName>
</protein>
<evidence type="ECO:0000313" key="3">
    <source>
        <dbReference type="Proteomes" id="UP001060039"/>
    </source>
</evidence>
<evidence type="ECO:0000256" key="1">
    <source>
        <dbReference type="SAM" id="MobiDB-lite"/>
    </source>
</evidence>
<dbReference type="EMBL" id="CP101497">
    <property type="protein sequence ID" value="UTT62592.1"/>
    <property type="molecule type" value="Genomic_DNA"/>
</dbReference>
<dbReference type="RefSeq" id="WP_255159725.1">
    <property type="nucleotide sequence ID" value="NZ_CP101497.1"/>
</dbReference>
<proteinExistence type="predicted"/>
<sequence>MTRPGFEDSVAGGDDDAEDVTSSNTGYVKHSRDDDETTVNFGKVIESQRREKRESQS</sequence>